<dbReference type="GeneID" id="54409330"/>
<keyword evidence="2" id="KW-0808">Transferase</keyword>
<dbReference type="Pfam" id="PF00583">
    <property type="entry name" value="Acetyltransf_1"/>
    <property type="match status" value="1"/>
</dbReference>
<name>A0A6A6A2C4_9PLEO</name>
<accession>A0A6A6A2C4</accession>
<dbReference type="SUPFAM" id="SSF55729">
    <property type="entry name" value="Acyl-CoA N-acyltransferases (Nat)"/>
    <property type="match status" value="1"/>
</dbReference>
<feature type="domain" description="N-acetyltransferase" evidence="1">
    <location>
        <begin position="107"/>
        <end position="254"/>
    </location>
</feature>
<dbReference type="InterPro" id="IPR016181">
    <property type="entry name" value="Acyl_CoA_acyltransferase"/>
</dbReference>
<keyword evidence="2" id="KW-0012">Acyltransferase</keyword>
<proteinExistence type="predicted"/>
<dbReference type="EMBL" id="ML977515">
    <property type="protein sequence ID" value="KAF2125950.1"/>
    <property type="molecule type" value="Genomic_DNA"/>
</dbReference>
<evidence type="ECO:0000313" key="2">
    <source>
        <dbReference type="EMBL" id="KAF2125950.1"/>
    </source>
</evidence>
<reference evidence="2" key="1">
    <citation type="journal article" date="2020" name="Stud. Mycol.">
        <title>101 Dothideomycetes genomes: a test case for predicting lifestyles and emergence of pathogens.</title>
        <authorList>
            <person name="Haridas S."/>
            <person name="Albert R."/>
            <person name="Binder M."/>
            <person name="Bloem J."/>
            <person name="Labutti K."/>
            <person name="Salamov A."/>
            <person name="Andreopoulos B."/>
            <person name="Baker S."/>
            <person name="Barry K."/>
            <person name="Bills G."/>
            <person name="Bluhm B."/>
            <person name="Cannon C."/>
            <person name="Castanera R."/>
            <person name="Culley D."/>
            <person name="Daum C."/>
            <person name="Ezra D."/>
            <person name="Gonzalez J."/>
            <person name="Henrissat B."/>
            <person name="Kuo A."/>
            <person name="Liang C."/>
            <person name="Lipzen A."/>
            <person name="Lutzoni F."/>
            <person name="Magnuson J."/>
            <person name="Mondo S."/>
            <person name="Nolan M."/>
            <person name="Ohm R."/>
            <person name="Pangilinan J."/>
            <person name="Park H.-J."/>
            <person name="Ramirez L."/>
            <person name="Alfaro M."/>
            <person name="Sun H."/>
            <person name="Tritt A."/>
            <person name="Yoshinaga Y."/>
            <person name="Zwiers L.-H."/>
            <person name="Turgeon B."/>
            <person name="Goodwin S."/>
            <person name="Spatafora J."/>
            <person name="Crous P."/>
            <person name="Grigoriev I."/>
        </authorList>
    </citation>
    <scope>NUCLEOTIDE SEQUENCE</scope>
    <source>
        <strain evidence="2">CBS 119687</strain>
    </source>
</reference>
<dbReference type="AlphaFoldDB" id="A0A6A6A2C4"/>
<evidence type="ECO:0000259" key="1">
    <source>
        <dbReference type="PROSITE" id="PS51186"/>
    </source>
</evidence>
<dbReference type="Proteomes" id="UP000799771">
    <property type="component" value="Unassembled WGS sequence"/>
</dbReference>
<dbReference type="PANTHER" id="PTHR42791">
    <property type="entry name" value="GNAT FAMILY ACETYLTRANSFERASE"/>
    <property type="match status" value="1"/>
</dbReference>
<organism evidence="2 3">
    <name type="scientific">Dothidotthia symphoricarpi CBS 119687</name>
    <dbReference type="NCBI Taxonomy" id="1392245"/>
    <lineage>
        <taxon>Eukaryota</taxon>
        <taxon>Fungi</taxon>
        <taxon>Dikarya</taxon>
        <taxon>Ascomycota</taxon>
        <taxon>Pezizomycotina</taxon>
        <taxon>Dothideomycetes</taxon>
        <taxon>Pleosporomycetidae</taxon>
        <taxon>Pleosporales</taxon>
        <taxon>Dothidotthiaceae</taxon>
        <taxon>Dothidotthia</taxon>
    </lineage>
</organism>
<protein>
    <submittedName>
        <fullName evidence="2">Acyl-CoA N-acyltransferase</fullName>
    </submittedName>
</protein>
<keyword evidence="3" id="KW-1185">Reference proteome</keyword>
<dbReference type="CDD" id="cd04301">
    <property type="entry name" value="NAT_SF"/>
    <property type="match status" value="1"/>
</dbReference>
<dbReference type="OrthoDB" id="196847at2759"/>
<dbReference type="GO" id="GO:0016747">
    <property type="term" value="F:acyltransferase activity, transferring groups other than amino-acyl groups"/>
    <property type="evidence" value="ECO:0007669"/>
    <property type="project" value="InterPro"/>
</dbReference>
<sequence>MAQKKADFIKVPTGPSGFQTMPVEPDKRLPDSEISIRMCNEGDAEKIAEGLYVCFPEDWWAAKEPLELRPPQQITRVQRLAKRLRPSLTTPYMNWVKAVLTSTGEMVGVAGWQLPTNPDVHNIFRRSAIEHYGWKDSMGWTDEEIEEMWAHVSDEHWNVSFAAVDGIRREVMGDEKHWFLAPLLTWPEYQGRGVGKRLMNWAMEQADATDPVTPMYLESSPSARAVYMHCGFVPQGTYNFVRRGPAIVKGLDTGEENVQKDKEST</sequence>
<dbReference type="RefSeq" id="XP_033520342.1">
    <property type="nucleotide sequence ID" value="XM_033668898.1"/>
</dbReference>
<evidence type="ECO:0000313" key="3">
    <source>
        <dbReference type="Proteomes" id="UP000799771"/>
    </source>
</evidence>
<gene>
    <name evidence="2" type="ORF">P153DRAFT_369937</name>
</gene>
<dbReference type="InterPro" id="IPR000182">
    <property type="entry name" value="GNAT_dom"/>
</dbReference>
<dbReference type="PANTHER" id="PTHR42791:SF2">
    <property type="entry name" value="N-ACETYLTRANSFERASE DOMAIN-CONTAINING PROTEIN"/>
    <property type="match status" value="1"/>
</dbReference>
<dbReference type="InterPro" id="IPR052523">
    <property type="entry name" value="Trichothecene_AcTrans"/>
</dbReference>
<dbReference type="Gene3D" id="3.40.630.30">
    <property type="match status" value="1"/>
</dbReference>
<dbReference type="PROSITE" id="PS51186">
    <property type="entry name" value="GNAT"/>
    <property type="match status" value="1"/>
</dbReference>